<keyword evidence="2" id="KW-1185">Reference proteome</keyword>
<sequence>MSNIQNAILFRILSNSSVFRFDLVNFRHKSRVDVVKIVTEIVIDEFSLVQRFEI</sequence>
<dbReference type="RefSeq" id="WP_177190277.1">
    <property type="nucleotide sequence ID" value="NZ_FOUZ01000007.1"/>
</dbReference>
<protein>
    <submittedName>
        <fullName evidence="1">Uncharacterized protein</fullName>
    </submittedName>
</protein>
<gene>
    <name evidence="1" type="ORF">SAMN05421738_1072</name>
</gene>
<accession>A0A1I4WHY0</accession>
<name>A0A1I4WHY0_9FLAO</name>
<proteinExistence type="predicted"/>
<evidence type="ECO:0000313" key="1">
    <source>
        <dbReference type="EMBL" id="SFN12873.1"/>
    </source>
</evidence>
<evidence type="ECO:0000313" key="2">
    <source>
        <dbReference type="Proteomes" id="UP000199149"/>
    </source>
</evidence>
<dbReference type="AlphaFoldDB" id="A0A1I4WHY0"/>
<organism evidence="1 2">
    <name type="scientific">Algoriella xinjiangensis</name>
    <dbReference type="NCBI Taxonomy" id="684065"/>
    <lineage>
        <taxon>Bacteria</taxon>
        <taxon>Pseudomonadati</taxon>
        <taxon>Bacteroidota</taxon>
        <taxon>Flavobacteriia</taxon>
        <taxon>Flavobacteriales</taxon>
        <taxon>Weeksellaceae</taxon>
        <taxon>Algoriella</taxon>
    </lineage>
</organism>
<dbReference type="Proteomes" id="UP000199149">
    <property type="component" value="Unassembled WGS sequence"/>
</dbReference>
<reference evidence="2" key="1">
    <citation type="submission" date="2016-10" db="EMBL/GenBank/DDBJ databases">
        <authorList>
            <person name="Varghese N."/>
            <person name="Submissions S."/>
        </authorList>
    </citation>
    <scope>NUCLEOTIDE SEQUENCE [LARGE SCALE GENOMIC DNA]</scope>
    <source>
        <strain evidence="2">XJ109</strain>
    </source>
</reference>
<dbReference type="EMBL" id="FOUZ01000007">
    <property type="protein sequence ID" value="SFN12873.1"/>
    <property type="molecule type" value="Genomic_DNA"/>
</dbReference>